<evidence type="ECO:0000256" key="1">
    <source>
        <dbReference type="ARBA" id="ARBA00000085"/>
    </source>
</evidence>
<reference evidence="10" key="1">
    <citation type="submission" date="2021-03" db="EMBL/GenBank/DDBJ databases">
        <title>Antimicrobial resistance genes in bacteria isolated from Japanese honey, and their potential for conferring macrolide and lincosamide resistance in the American foulbrood pathogen Paenibacillus larvae.</title>
        <authorList>
            <person name="Okamoto M."/>
            <person name="Kumagai M."/>
            <person name="Kanamori H."/>
            <person name="Takamatsu D."/>
        </authorList>
    </citation>
    <scope>NUCLEOTIDE SEQUENCE</scope>
    <source>
        <strain evidence="10">J40TS1</strain>
    </source>
</reference>
<name>A0A919YRB9_9BACL</name>
<dbReference type="EMBL" id="BOSE01000002">
    <property type="protein sequence ID" value="GIP15926.1"/>
    <property type="molecule type" value="Genomic_DNA"/>
</dbReference>
<keyword evidence="6" id="KW-0067">ATP-binding</keyword>
<evidence type="ECO:0000313" key="10">
    <source>
        <dbReference type="EMBL" id="GIP15926.1"/>
    </source>
</evidence>
<comment type="caution">
    <text evidence="10">The sequence shown here is derived from an EMBL/GenBank/DDBJ whole genome shotgun (WGS) entry which is preliminary data.</text>
</comment>
<evidence type="ECO:0000256" key="4">
    <source>
        <dbReference type="ARBA" id="ARBA00022741"/>
    </source>
</evidence>
<evidence type="ECO:0000256" key="3">
    <source>
        <dbReference type="ARBA" id="ARBA00022679"/>
    </source>
</evidence>
<keyword evidence="5" id="KW-0418">Kinase</keyword>
<gene>
    <name evidence="10" type="ORF">J40TS1_15680</name>
</gene>
<dbReference type="PANTHER" id="PTHR34220:SF7">
    <property type="entry name" value="SENSOR HISTIDINE KINASE YPDA"/>
    <property type="match status" value="1"/>
</dbReference>
<accession>A0A919YRB9</accession>
<dbReference type="SMART" id="SM00387">
    <property type="entry name" value="HATPase_c"/>
    <property type="match status" value="1"/>
</dbReference>
<keyword evidence="8" id="KW-1133">Transmembrane helix</keyword>
<dbReference type="PRINTS" id="PR00344">
    <property type="entry name" value="BCTRLSENSOR"/>
</dbReference>
<keyword evidence="8" id="KW-0812">Transmembrane</keyword>
<dbReference type="InterPro" id="IPR004358">
    <property type="entry name" value="Sig_transdc_His_kin-like_C"/>
</dbReference>
<dbReference type="PANTHER" id="PTHR34220">
    <property type="entry name" value="SENSOR HISTIDINE KINASE YPDA"/>
    <property type="match status" value="1"/>
</dbReference>
<dbReference type="Gene3D" id="6.10.340.10">
    <property type="match status" value="1"/>
</dbReference>
<dbReference type="GO" id="GO:0005524">
    <property type="term" value="F:ATP binding"/>
    <property type="evidence" value="ECO:0007669"/>
    <property type="project" value="UniProtKB-KW"/>
</dbReference>
<keyword evidence="4" id="KW-0547">Nucleotide-binding</keyword>
<feature type="domain" description="Histidine kinase" evidence="9">
    <location>
        <begin position="456"/>
        <end position="565"/>
    </location>
</feature>
<evidence type="ECO:0000256" key="5">
    <source>
        <dbReference type="ARBA" id="ARBA00022777"/>
    </source>
</evidence>
<dbReference type="InterPro" id="IPR010559">
    <property type="entry name" value="Sig_transdc_His_kin_internal"/>
</dbReference>
<dbReference type="GO" id="GO:0000155">
    <property type="term" value="F:phosphorelay sensor kinase activity"/>
    <property type="evidence" value="ECO:0007669"/>
    <property type="project" value="InterPro"/>
</dbReference>
<keyword evidence="3" id="KW-0808">Transferase</keyword>
<dbReference type="InterPro" id="IPR003594">
    <property type="entry name" value="HATPase_dom"/>
</dbReference>
<sequence length="570" mass="65595">MKQLGKLLRLETTRGQIFTGFVLTMLIVMCVMFYFIYTFLSQEKKEDAMLYIEEIAEQAGGRLESLLNEINVLTLQMAMDERMQTILADEYEGQLASYEQRMKLRKLMLDMTAYSDTIEEVELYSGERSIYPLVDATIEARLDQGIIEQADQLHLKGSLIWAGKDPANDRYLLGLRQIKLEKLDYANGGYLLVKVKPSLIQLATSNREQTNGAIMRVVQQDSVLLETGEIAGNLEQYFMFERAIKGTNWKLQMMLQKKLVLSDIYWLRNLLLLFFAVSVAIFALISYYLAKLISSPMKSLIRIMQGSKHGAPKHNPITYYNKEVNQLNMTYNQMVNQIDYLIKSVYEKELLKSRSEIRALHSQINPHFLFNTLDAIYWDHIEKGEKELAGIVVQLADLFRYSIQSSHPDGFVTIKEELEQVKRYCNLMKLRWQERLQISVACEQALLQQKVPKLIIQPLVENAIVHGIEPLPEGGKVSVSIYARSERFYIQVADNGIGMTAQQVEQLRQRLQQSNELMVQQSKRGIGLYNIHRLLKLHYGEGFGLSISSTRQAGTTMTLELPLNDAERRM</sequence>
<evidence type="ECO:0000256" key="7">
    <source>
        <dbReference type="ARBA" id="ARBA00023012"/>
    </source>
</evidence>
<dbReference type="Proteomes" id="UP000683139">
    <property type="component" value="Unassembled WGS sequence"/>
</dbReference>
<proteinExistence type="predicted"/>
<dbReference type="AlphaFoldDB" id="A0A919YRB9"/>
<evidence type="ECO:0000259" key="9">
    <source>
        <dbReference type="PROSITE" id="PS50109"/>
    </source>
</evidence>
<organism evidence="10 11">
    <name type="scientific">Paenibacillus montaniterrae</name>
    <dbReference type="NCBI Taxonomy" id="429341"/>
    <lineage>
        <taxon>Bacteria</taxon>
        <taxon>Bacillati</taxon>
        <taxon>Bacillota</taxon>
        <taxon>Bacilli</taxon>
        <taxon>Bacillales</taxon>
        <taxon>Paenibacillaceae</taxon>
        <taxon>Paenibacillus</taxon>
    </lineage>
</organism>
<comment type="catalytic activity">
    <reaction evidence="1">
        <text>ATP + protein L-histidine = ADP + protein N-phospho-L-histidine.</text>
        <dbReference type="EC" id="2.7.13.3"/>
    </reaction>
</comment>
<dbReference type="RefSeq" id="WP_213514186.1">
    <property type="nucleotide sequence ID" value="NZ_BOSE01000002.1"/>
</dbReference>
<evidence type="ECO:0000256" key="6">
    <source>
        <dbReference type="ARBA" id="ARBA00022840"/>
    </source>
</evidence>
<dbReference type="Pfam" id="PF06580">
    <property type="entry name" value="His_kinase"/>
    <property type="match status" value="1"/>
</dbReference>
<feature type="transmembrane region" description="Helical" evidence="8">
    <location>
        <begin position="20"/>
        <end position="40"/>
    </location>
</feature>
<dbReference type="PROSITE" id="PS50109">
    <property type="entry name" value="HIS_KIN"/>
    <property type="match status" value="1"/>
</dbReference>
<protein>
    <recommendedName>
        <fullName evidence="2">histidine kinase</fullName>
        <ecNumber evidence="2">2.7.13.3</ecNumber>
    </recommendedName>
</protein>
<keyword evidence="11" id="KW-1185">Reference proteome</keyword>
<dbReference type="EC" id="2.7.13.3" evidence="2"/>
<feature type="transmembrane region" description="Helical" evidence="8">
    <location>
        <begin position="266"/>
        <end position="290"/>
    </location>
</feature>
<dbReference type="Gene3D" id="3.30.565.10">
    <property type="entry name" value="Histidine kinase-like ATPase, C-terminal domain"/>
    <property type="match status" value="1"/>
</dbReference>
<dbReference type="GO" id="GO:0016020">
    <property type="term" value="C:membrane"/>
    <property type="evidence" value="ECO:0007669"/>
    <property type="project" value="InterPro"/>
</dbReference>
<evidence type="ECO:0000256" key="8">
    <source>
        <dbReference type="SAM" id="Phobius"/>
    </source>
</evidence>
<evidence type="ECO:0000256" key="2">
    <source>
        <dbReference type="ARBA" id="ARBA00012438"/>
    </source>
</evidence>
<dbReference type="SUPFAM" id="SSF55874">
    <property type="entry name" value="ATPase domain of HSP90 chaperone/DNA topoisomerase II/histidine kinase"/>
    <property type="match status" value="1"/>
</dbReference>
<dbReference type="Pfam" id="PF02518">
    <property type="entry name" value="HATPase_c"/>
    <property type="match status" value="1"/>
</dbReference>
<dbReference type="InterPro" id="IPR005467">
    <property type="entry name" value="His_kinase_dom"/>
</dbReference>
<evidence type="ECO:0000313" key="11">
    <source>
        <dbReference type="Proteomes" id="UP000683139"/>
    </source>
</evidence>
<keyword evidence="8" id="KW-0472">Membrane</keyword>
<dbReference type="InterPro" id="IPR050640">
    <property type="entry name" value="Bact_2-comp_sensor_kinase"/>
</dbReference>
<dbReference type="InterPro" id="IPR036890">
    <property type="entry name" value="HATPase_C_sf"/>
</dbReference>
<keyword evidence="7" id="KW-0902">Two-component regulatory system</keyword>